<feature type="compositionally biased region" description="Acidic residues" evidence="1">
    <location>
        <begin position="176"/>
        <end position="191"/>
    </location>
</feature>
<evidence type="ECO:0000313" key="2">
    <source>
        <dbReference type="EMBL" id="KAG9251435.1"/>
    </source>
</evidence>
<dbReference type="Pfam" id="PF10452">
    <property type="entry name" value="TCO89"/>
    <property type="match status" value="1"/>
</dbReference>
<reference evidence="2" key="1">
    <citation type="journal article" date="2021" name="IMA Fungus">
        <title>Genomic characterization of three marine fungi, including Emericellopsis atlantica sp. nov. with signatures of a generalist lifestyle and marine biomass degradation.</title>
        <authorList>
            <person name="Hagestad O.C."/>
            <person name="Hou L."/>
            <person name="Andersen J.H."/>
            <person name="Hansen E.H."/>
            <person name="Altermark B."/>
            <person name="Li C."/>
            <person name="Kuhnert E."/>
            <person name="Cox R.J."/>
            <person name="Crous P.W."/>
            <person name="Spatafora J.W."/>
            <person name="Lail K."/>
            <person name="Amirebrahimi M."/>
            <person name="Lipzen A."/>
            <person name="Pangilinan J."/>
            <person name="Andreopoulos W."/>
            <person name="Hayes R.D."/>
            <person name="Ng V."/>
            <person name="Grigoriev I.V."/>
            <person name="Jackson S.A."/>
            <person name="Sutton T.D.S."/>
            <person name="Dobson A.D.W."/>
            <person name="Rama T."/>
        </authorList>
    </citation>
    <scope>NUCLEOTIDE SEQUENCE</scope>
    <source>
        <strain evidence="2">TS7</strain>
    </source>
</reference>
<dbReference type="GO" id="GO:0031929">
    <property type="term" value="P:TOR signaling"/>
    <property type="evidence" value="ECO:0007669"/>
    <property type="project" value="InterPro"/>
</dbReference>
<dbReference type="PANTHER" id="PTHR22794:SF2">
    <property type="entry name" value="THAP DOMAIN-CONTAINING PROTEIN 11"/>
    <property type="match status" value="1"/>
</dbReference>
<dbReference type="InterPro" id="IPR018857">
    <property type="entry name" value="TORC1_cplx_su_TCO89"/>
</dbReference>
<feature type="compositionally biased region" description="Polar residues" evidence="1">
    <location>
        <begin position="493"/>
        <end position="506"/>
    </location>
</feature>
<evidence type="ECO:0000256" key="1">
    <source>
        <dbReference type="SAM" id="MobiDB-lite"/>
    </source>
</evidence>
<dbReference type="Proteomes" id="UP000887229">
    <property type="component" value="Unassembled WGS sequence"/>
</dbReference>
<feature type="region of interest" description="Disordered" evidence="1">
    <location>
        <begin position="483"/>
        <end position="524"/>
    </location>
</feature>
<feature type="compositionally biased region" description="Basic and acidic residues" evidence="1">
    <location>
        <begin position="34"/>
        <end position="43"/>
    </location>
</feature>
<dbReference type="GeneID" id="70292450"/>
<dbReference type="PANTHER" id="PTHR22794">
    <property type="entry name" value="THAP DOMAIN PROTEIN 11"/>
    <property type="match status" value="1"/>
</dbReference>
<dbReference type="RefSeq" id="XP_046115359.1">
    <property type="nucleotide sequence ID" value="XM_046261547.1"/>
</dbReference>
<keyword evidence="3" id="KW-1185">Reference proteome</keyword>
<protein>
    <submittedName>
        <fullName evidence="2">Uncharacterized protein</fullName>
    </submittedName>
</protein>
<feature type="compositionally biased region" description="Polar residues" evidence="1">
    <location>
        <begin position="194"/>
        <end position="236"/>
    </location>
</feature>
<dbReference type="GO" id="GO:0000329">
    <property type="term" value="C:fungal-type vacuole membrane"/>
    <property type="evidence" value="ECO:0007669"/>
    <property type="project" value="TreeGrafter"/>
</dbReference>
<dbReference type="OrthoDB" id="5430106at2759"/>
<sequence length="544" mass="58681">MARDSHHDAGASSASAQSRSSSAQQQQRPPLPRQESDSTNDSHQRHKHHHHQPHHVHKQHKVTGRPHARVASSKALHARTRPHNEGAPQRPTTHRRAASEVKLTSSRNNSSANLVKNVSQSSLKRNRSHGDVKHTRNKSSDKLKRLSSGSAGAQTQQEEQQHRHKSSKSTVHFDLGSDDEDDSGAGEEEWVDASGSNSPHMSRKGSLNSSAQSSVRPGNSRPQTPSESSPLASRPQNAERAPNAAVQQHQQYLTSRLLQRTPSTGAPPMMTNDNAGAAPSISPQDPESMGTIVGSGKEGLTSRFVDDPSTPGMTTQGSFYHSQERQHDALPGRPKSMANLSRSAEENGQVDRGSDSALVPKPARRSALPAETSRIQQKLNLQRASTAIEPGVQHTTASAGTPIITDPRSRDIRMGKLLEKTGMEYLVVRRYQNPIARSLARLSQLDRAKRIPTRPNTAAGPNGKQRPMELQLPHRHSRNVSMPVVGGAPPATPTASIRTTKTTVGSSFGEERLSGSSAVEGDDGTTAALRGLWEKSAELVGSGD</sequence>
<dbReference type="AlphaFoldDB" id="A0A9P7ZH30"/>
<feature type="compositionally biased region" description="Polar residues" evidence="1">
    <location>
        <begin position="147"/>
        <end position="158"/>
    </location>
</feature>
<feature type="region of interest" description="Disordered" evidence="1">
    <location>
        <begin position="1"/>
        <end position="372"/>
    </location>
</feature>
<dbReference type="GO" id="GO:0031931">
    <property type="term" value="C:TORC1 complex"/>
    <property type="evidence" value="ECO:0007669"/>
    <property type="project" value="InterPro"/>
</dbReference>
<feature type="compositionally biased region" description="Low complexity" evidence="1">
    <location>
        <begin position="11"/>
        <end position="28"/>
    </location>
</feature>
<gene>
    <name evidence="2" type="ORF">F5Z01DRAFT_627594</name>
</gene>
<feature type="compositionally biased region" description="Polar residues" evidence="1">
    <location>
        <begin position="245"/>
        <end position="264"/>
    </location>
</feature>
<proteinExistence type="predicted"/>
<feature type="compositionally biased region" description="Polar residues" evidence="1">
    <location>
        <begin position="311"/>
        <end position="321"/>
    </location>
</feature>
<organism evidence="2 3">
    <name type="scientific">Emericellopsis atlantica</name>
    <dbReference type="NCBI Taxonomy" id="2614577"/>
    <lineage>
        <taxon>Eukaryota</taxon>
        <taxon>Fungi</taxon>
        <taxon>Dikarya</taxon>
        <taxon>Ascomycota</taxon>
        <taxon>Pezizomycotina</taxon>
        <taxon>Sordariomycetes</taxon>
        <taxon>Hypocreomycetidae</taxon>
        <taxon>Hypocreales</taxon>
        <taxon>Bionectriaceae</taxon>
        <taxon>Emericellopsis</taxon>
    </lineage>
</organism>
<feature type="compositionally biased region" description="Polar residues" evidence="1">
    <location>
        <begin position="102"/>
        <end position="123"/>
    </location>
</feature>
<feature type="region of interest" description="Disordered" evidence="1">
    <location>
        <begin position="449"/>
        <end position="468"/>
    </location>
</feature>
<dbReference type="EMBL" id="MU251268">
    <property type="protein sequence ID" value="KAG9251435.1"/>
    <property type="molecule type" value="Genomic_DNA"/>
</dbReference>
<evidence type="ECO:0000313" key="3">
    <source>
        <dbReference type="Proteomes" id="UP000887229"/>
    </source>
</evidence>
<feature type="compositionally biased region" description="Basic and acidic residues" evidence="1">
    <location>
        <begin position="128"/>
        <end position="144"/>
    </location>
</feature>
<name>A0A9P7ZH30_9HYPO</name>
<feature type="compositionally biased region" description="Basic residues" evidence="1">
    <location>
        <begin position="44"/>
        <end position="68"/>
    </location>
</feature>
<comment type="caution">
    <text evidence="2">The sequence shown here is derived from an EMBL/GenBank/DDBJ whole genome shotgun (WGS) entry which is preliminary data.</text>
</comment>
<accession>A0A9P7ZH30</accession>